<dbReference type="EMBL" id="CP046915">
    <property type="protein sequence ID" value="QGZ65599.1"/>
    <property type="molecule type" value="Genomic_DNA"/>
</dbReference>
<dbReference type="OrthoDB" id="501320at2"/>
<dbReference type="Pfam" id="PF00005">
    <property type="entry name" value="ABC_tran"/>
    <property type="match status" value="2"/>
</dbReference>
<keyword evidence="3" id="KW-0997">Cell inner membrane</keyword>
<name>A0A7Z2GQA0_9BURK</name>
<dbReference type="InterPro" id="IPR003593">
    <property type="entry name" value="AAA+_ATPase"/>
</dbReference>
<evidence type="ECO:0000256" key="1">
    <source>
        <dbReference type="ARBA" id="ARBA00022448"/>
    </source>
</evidence>
<keyword evidence="7 9" id="KW-0067">ATP-binding</keyword>
<dbReference type="InterPro" id="IPR050107">
    <property type="entry name" value="ABC_carbohydrate_import_ATPase"/>
</dbReference>
<dbReference type="Gene3D" id="3.40.50.300">
    <property type="entry name" value="P-loop containing nucleotide triphosphate hydrolases"/>
    <property type="match status" value="2"/>
</dbReference>
<protein>
    <submittedName>
        <fullName evidence="9">ATP-binding cassette domain-containing protein</fullName>
    </submittedName>
</protein>
<dbReference type="SUPFAM" id="SSF52540">
    <property type="entry name" value="P-loop containing nucleoside triphosphate hydrolases"/>
    <property type="match status" value="2"/>
</dbReference>
<feature type="domain" description="ABC transporter" evidence="8">
    <location>
        <begin position="269"/>
        <end position="506"/>
    </location>
</feature>
<keyword evidence="6" id="KW-0547">Nucleotide-binding</keyword>
<organism evidence="9 10">
    <name type="scientific">Paraburkholderia acidisoli</name>
    <dbReference type="NCBI Taxonomy" id="2571748"/>
    <lineage>
        <taxon>Bacteria</taxon>
        <taxon>Pseudomonadati</taxon>
        <taxon>Pseudomonadota</taxon>
        <taxon>Betaproteobacteria</taxon>
        <taxon>Burkholderiales</taxon>
        <taxon>Burkholderiaceae</taxon>
        <taxon>Paraburkholderia</taxon>
    </lineage>
</organism>
<keyword evidence="4" id="KW-0762">Sugar transport</keyword>
<dbReference type="RefSeq" id="WP_158956198.1">
    <property type="nucleotide sequence ID" value="NZ_CP046915.1"/>
</dbReference>
<dbReference type="PANTHER" id="PTHR43790:SF9">
    <property type="entry name" value="GALACTOFURANOSE TRANSPORTER ATP-BINDING PROTEIN YTFR"/>
    <property type="match status" value="1"/>
</dbReference>
<keyword evidence="10" id="KW-1185">Reference proteome</keyword>
<dbReference type="PROSITE" id="PS50893">
    <property type="entry name" value="ABC_TRANSPORTER_2"/>
    <property type="match status" value="2"/>
</dbReference>
<reference evidence="9 10" key="1">
    <citation type="submission" date="2019-12" db="EMBL/GenBank/DDBJ databases">
        <title>Paraburkholderia acidiphila 7Q-K02 sp. nov and Paraburkholderia acidisoli DHF22 sp. nov., two strains isolated from forest soil.</title>
        <authorList>
            <person name="Gao Z."/>
            <person name="Qiu L."/>
        </authorList>
    </citation>
    <scope>NUCLEOTIDE SEQUENCE [LARGE SCALE GENOMIC DNA]</scope>
    <source>
        <strain evidence="9 10">DHF22</strain>
    </source>
</reference>
<keyword evidence="2" id="KW-1003">Cell membrane</keyword>
<evidence type="ECO:0000256" key="7">
    <source>
        <dbReference type="ARBA" id="ARBA00022840"/>
    </source>
</evidence>
<evidence type="ECO:0000256" key="4">
    <source>
        <dbReference type="ARBA" id="ARBA00022597"/>
    </source>
</evidence>
<accession>A0A7Z2GQA0</accession>
<dbReference type="InterPro" id="IPR003439">
    <property type="entry name" value="ABC_transporter-like_ATP-bd"/>
</dbReference>
<dbReference type="AlphaFoldDB" id="A0A7Z2GQA0"/>
<dbReference type="InterPro" id="IPR027417">
    <property type="entry name" value="P-loop_NTPase"/>
</dbReference>
<evidence type="ECO:0000259" key="8">
    <source>
        <dbReference type="PROSITE" id="PS50893"/>
    </source>
</evidence>
<keyword evidence="5" id="KW-0677">Repeat</keyword>
<evidence type="ECO:0000313" key="9">
    <source>
        <dbReference type="EMBL" id="QGZ65599.1"/>
    </source>
</evidence>
<feature type="domain" description="ABC transporter" evidence="8">
    <location>
        <begin position="19"/>
        <end position="256"/>
    </location>
</feature>
<dbReference type="PANTHER" id="PTHR43790">
    <property type="entry name" value="CARBOHYDRATE TRANSPORT ATP-BINDING PROTEIN MG119-RELATED"/>
    <property type="match status" value="1"/>
</dbReference>
<evidence type="ECO:0000256" key="6">
    <source>
        <dbReference type="ARBA" id="ARBA00022741"/>
    </source>
</evidence>
<dbReference type="CDD" id="cd03215">
    <property type="entry name" value="ABC_Carb_Monos_II"/>
    <property type="match status" value="1"/>
</dbReference>
<dbReference type="GO" id="GO:0005524">
    <property type="term" value="F:ATP binding"/>
    <property type="evidence" value="ECO:0007669"/>
    <property type="project" value="UniProtKB-KW"/>
</dbReference>
<dbReference type="KEGG" id="pacs:FAZ98_28050"/>
<evidence type="ECO:0000256" key="3">
    <source>
        <dbReference type="ARBA" id="ARBA00022519"/>
    </source>
</evidence>
<keyword evidence="3" id="KW-0472">Membrane</keyword>
<evidence type="ECO:0000313" key="10">
    <source>
        <dbReference type="Proteomes" id="UP000433577"/>
    </source>
</evidence>
<evidence type="ECO:0000256" key="2">
    <source>
        <dbReference type="ARBA" id="ARBA00022475"/>
    </source>
</evidence>
<proteinExistence type="predicted"/>
<gene>
    <name evidence="9" type="ORF">FAZ98_28050</name>
</gene>
<keyword evidence="1" id="KW-0813">Transport</keyword>
<dbReference type="Proteomes" id="UP000433577">
    <property type="component" value="Chromosome 3"/>
</dbReference>
<dbReference type="CDD" id="cd03216">
    <property type="entry name" value="ABC_Carb_Monos_I"/>
    <property type="match status" value="1"/>
</dbReference>
<dbReference type="GO" id="GO:0016887">
    <property type="term" value="F:ATP hydrolysis activity"/>
    <property type="evidence" value="ECO:0007669"/>
    <property type="project" value="InterPro"/>
</dbReference>
<evidence type="ECO:0000256" key="5">
    <source>
        <dbReference type="ARBA" id="ARBA00022737"/>
    </source>
</evidence>
<sequence>MLPNKPHDPSPAGAAATALHLKSIGKAFGSFWALREVSIDFAAGEVHALLGENGAGKSTLIKLIAGVHAPTEGGLFDEAGTPLNLVTPRDALNAGIGVVHQELDLFDNLTVAENIALGIEDSGLAKPSKRDMHTRAARALAELRVGTISPEARVGQLSTSDKQLVAIAKVLTWKARIIIFDEPTSALNAAEAARLLQTVAHLKESGVAVIYVSHKLAEIFTIADRISVIRDGRLVANGPAHDFSHETVVEAMLGRNPAELFPGRHAKAATTPPLLTVTDLVGQRLQGASLTVRQGEIVALAGLPDAGPSDLLQHVFGLQRAKRGRVEIAGRQVRRLSSREAIRHGLGYLPADRLLDGILPLTSVLGNAEATNRAMHASSRAAGRSAAFENIKRLAVRASSLFNPITSLSGGNQQKTLLARWLVMKPKVLMLDDPTRGVDIGAKAEIYRILRQIADAGSAVIFTSSDSLELANLADRIVLFRHGRVAHEYTEPVTHAELDRAIAATQ</sequence>
<dbReference type="SMART" id="SM00382">
    <property type="entry name" value="AAA"/>
    <property type="match status" value="2"/>
</dbReference>